<dbReference type="EMBL" id="ADBJ01000008">
    <property type="protein sequence ID" value="EFA84616.1"/>
    <property type="molecule type" value="Genomic_DNA"/>
</dbReference>
<keyword evidence="3 8" id="KW-0813">Transport</keyword>
<keyword evidence="4 8" id="KW-0812">Transmembrane</keyword>
<dbReference type="GO" id="GO:0008519">
    <property type="term" value="F:ammonium channel activity"/>
    <property type="evidence" value="ECO:0007669"/>
    <property type="project" value="InterPro"/>
</dbReference>
<dbReference type="Pfam" id="PF00909">
    <property type="entry name" value="Ammonium_transp"/>
    <property type="match status" value="1"/>
</dbReference>
<feature type="transmembrane region" description="Helical" evidence="8">
    <location>
        <begin position="180"/>
        <end position="202"/>
    </location>
</feature>
<evidence type="ECO:0000256" key="3">
    <source>
        <dbReference type="ARBA" id="ARBA00022448"/>
    </source>
</evidence>
<feature type="transmembrane region" description="Helical" evidence="8">
    <location>
        <begin position="418"/>
        <end position="440"/>
    </location>
</feature>
<dbReference type="GO" id="GO:0005886">
    <property type="term" value="C:plasma membrane"/>
    <property type="evidence" value="ECO:0007669"/>
    <property type="project" value="UniProtKB-SubCell"/>
</dbReference>
<evidence type="ECO:0000256" key="8">
    <source>
        <dbReference type="RuleBase" id="RU362002"/>
    </source>
</evidence>
<dbReference type="SUPFAM" id="SSF111352">
    <property type="entry name" value="Ammonium transporter"/>
    <property type="match status" value="1"/>
</dbReference>
<feature type="transmembrane region" description="Helical" evidence="8">
    <location>
        <begin position="295"/>
        <end position="317"/>
    </location>
</feature>
<gene>
    <name evidence="10" type="ORF">PPL_01606</name>
</gene>
<keyword evidence="6 8" id="KW-0472">Membrane</keyword>
<evidence type="ECO:0000256" key="2">
    <source>
        <dbReference type="ARBA" id="ARBA00005887"/>
    </source>
</evidence>
<dbReference type="STRING" id="670386.D3AZZ2"/>
<dbReference type="GeneID" id="31357135"/>
<dbReference type="OMA" id="HFFGMSD"/>
<evidence type="ECO:0000256" key="4">
    <source>
        <dbReference type="ARBA" id="ARBA00022692"/>
    </source>
</evidence>
<keyword evidence="5 8" id="KW-1133">Transmembrane helix</keyword>
<feature type="transmembrane region" description="Helical" evidence="8">
    <location>
        <begin position="104"/>
        <end position="126"/>
    </location>
</feature>
<keyword evidence="7 8" id="KW-0924">Ammonia transport</keyword>
<evidence type="ECO:0000256" key="1">
    <source>
        <dbReference type="ARBA" id="ARBA00004141"/>
    </source>
</evidence>
<feature type="transmembrane region" description="Helical" evidence="8">
    <location>
        <begin position="324"/>
        <end position="343"/>
    </location>
</feature>
<dbReference type="GO" id="GO:0097272">
    <property type="term" value="P:ammonium homeostasis"/>
    <property type="evidence" value="ECO:0007669"/>
    <property type="project" value="TreeGrafter"/>
</dbReference>
<accession>D3AZZ2</accession>
<organism evidence="10 11">
    <name type="scientific">Heterostelium pallidum (strain ATCC 26659 / Pp 5 / PN500)</name>
    <name type="common">Cellular slime mold</name>
    <name type="synonym">Polysphondylium pallidum</name>
    <dbReference type="NCBI Taxonomy" id="670386"/>
    <lineage>
        <taxon>Eukaryota</taxon>
        <taxon>Amoebozoa</taxon>
        <taxon>Evosea</taxon>
        <taxon>Eumycetozoa</taxon>
        <taxon>Dictyostelia</taxon>
        <taxon>Acytosteliales</taxon>
        <taxon>Acytosteliaceae</taxon>
        <taxon>Heterostelium</taxon>
    </lineage>
</organism>
<dbReference type="RefSeq" id="XP_020436729.1">
    <property type="nucleotide sequence ID" value="XM_020572612.1"/>
</dbReference>
<dbReference type="PANTHER" id="PTHR11730:SF6">
    <property type="entry name" value="AMMONIUM TRANSPORTER"/>
    <property type="match status" value="1"/>
</dbReference>
<name>D3AZZ2_HETP5</name>
<evidence type="ECO:0000256" key="7">
    <source>
        <dbReference type="ARBA" id="ARBA00023177"/>
    </source>
</evidence>
<dbReference type="InterPro" id="IPR029020">
    <property type="entry name" value="Ammonium/urea_transptr"/>
</dbReference>
<feature type="transmembrane region" description="Helical" evidence="8">
    <location>
        <begin position="349"/>
        <end position="367"/>
    </location>
</feature>
<evidence type="ECO:0000259" key="9">
    <source>
        <dbReference type="Pfam" id="PF00909"/>
    </source>
</evidence>
<dbReference type="Gene3D" id="1.10.3430.10">
    <property type="entry name" value="Ammonium transporter AmtB like domains"/>
    <property type="match status" value="1"/>
</dbReference>
<evidence type="ECO:0000313" key="10">
    <source>
        <dbReference type="EMBL" id="EFA84616.1"/>
    </source>
</evidence>
<dbReference type="AlphaFoldDB" id="D3AZZ2"/>
<feature type="transmembrane region" description="Helical" evidence="8">
    <location>
        <begin position="214"/>
        <end position="237"/>
    </location>
</feature>
<proteinExistence type="inferred from homology"/>
<dbReference type="InterPro" id="IPR024041">
    <property type="entry name" value="NH4_transpt_AmtB-like_dom"/>
</dbReference>
<comment type="similarity">
    <text evidence="2 8">Belongs to the ammonia transporter channel (TC 1.A.11.2) family.</text>
</comment>
<evidence type="ECO:0000256" key="6">
    <source>
        <dbReference type="ARBA" id="ARBA00023136"/>
    </source>
</evidence>
<protein>
    <recommendedName>
        <fullName evidence="8">Ammonium transporter</fullName>
    </recommendedName>
</protein>
<evidence type="ECO:0000256" key="5">
    <source>
        <dbReference type="ARBA" id="ARBA00022989"/>
    </source>
</evidence>
<keyword evidence="11" id="KW-1185">Reference proteome</keyword>
<dbReference type="NCBIfam" id="TIGR00836">
    <property type="entry name" value="amt"/>
    <property type="match status" value="1"/>
</dbReference>
<dbReference type="PANTHER" id="PTHR11730">
    <property type="entry name" value="AMMONIUM TRANSPORTER"/>
    <property type="match status" value="1"/>
</dbReference>
<feature type="transmembrane region" description="Helical" evidence="8">
    <location>
        <begin position="379"/>
        <end position="398"/>
    </location>
</feature>
<comment type="caution">
    <text evidence="10">The sequence shown here is derived from an EMBL/GenBank/DDBJ whole genome shotgun (WGS) entry which is preliminary data.</text>
</comment>
<reference evidence="10 11" key="1">
    <citation type="journal article" date="2011" name="Genome Res.">
        <title>Phylogeny-wide analysis of social amoeba genomes highlights ancient origins for complex intercellular communication.</title>
        <authorList>
            <person name="Heidel A.J."/>
            <person name="Lawal H.M."/>
            <person name="Felder M."/>
            <person name="Schilde C."/>
            <person name="Helps N.R."/>
            <person name="Tunggal B."/>
            <person name="Rivero F."/>
            <person name="John U."/>
            <person name="Schleicher M."/>
            <person name="Eichinger L."/>
            <person name="Platzer M."/>
            <person name="Noegel A.A."/>
            <person name="Schaap P."/>
            <person name="Gloeckner G."/>
        </authorList>
    </citation>
    <scope>NUCLEOTIDE SEQUENCE [LARGE SCALE GENOMIC DNA]</scope>
    <source>
        <strain evidence="11">ATCC 26659 / Pp 5 / PN500</strain>
    </source>
</reference>
<dbReference type="Proteomes" id="UP000001396">
    <property type="component" value="Unassembled WGS sequence"/>
</dbReference>
<dbReference type="InterPro" id="IPR001905">
    <property type="entry name" value="Ammonium_transpt"/>
</dbReference>
<feature type="domain" description="Ammonium transporter AmtB-like" evidence="9">
    <location>
        <begin position="73"/>
        <end position="470"/>
    </location>
</feature>
<dbReference type="InParanoid" id="D3AZZ2"/>
<sequence length="487" mass="53986">MKRLFDMHRYYIQKNQVKYIINHLNNIENHQIYLLISLAMDATMQYNDDDPLSDPKPNPNVIKKYNSIMDSNWVLRSSYLVLLMQAGFSLLESGMVRAKNTKNILVKNLITTALGAIIFFGIGYSLSFDSGKSYSNPLIACCSFFSLEEGDYYVWVSKWAFSSIACTIINGSVSERTKIVAYLILNTVVPGIIYPLAAHWIWNEGGWLYQLGVVDYGGGIAVHVLGGTIGLVGTMLLGPRLGKFDPETGKPLVLSEHNIVLSSIGTLFLWFSWYGQHPVLYGMDLNKSRIASRGAINTTLSGSISMVTSFVITVVSTKRYDLKICINGLLAGFVASSASAGFIEPYYSIIVGVVSSFIFIGFSKLLLRYQIDDPCQSTSVHFACGIWGAVSCGLFSDSSLLDEVYKNRENHQSIIEGVFIQLIGVSATIIWCTILAYVVFKILKKYSLLRVDSDIELTGFDNAHHGGAAYNYRSYKNNSNSNSNSHS</sequence>
<feature type="transmembrane region" description="Helical" evidence="8">
    <location>
        <begin position="258"/>
        <end position="275"/>
    </location>
</feature>
<evidence type="ECO:0000313" key="11">
    <source>
        <dbReference type="Proteomes" id="UP000001396"/>
    </source>
</evidence>
<feature type="transmembrane region" description="Helical" evidence="8">
    <location>
        <begin position="152"/>
        <end position="173"/>
    </location>
</feature>
<comment type="subcellular location">
    <subcellularLocation>
        <location evidence="8">Cell membrane</location>
        <topology evidence="8">Multi-pass membrane protein</topology>
    </subcellularLocation>
    <subcellularLocation>
        <location evidence="1">Membrane</location>
        <topology evidence="1">Multi-pass membrane protein</topology>
    </subcellularLocation>
</comment>